<evidence type="ECO:0000313" key="2">
    <source>
        <dbReference type="Proteomes" id="UP000636709"/>
    </source>
</evidence>
<dbReference type="AlphaFoldDB" id="A0A835KYU3"/>
<evidence type="ECO:0008006" key="3">
    <source>
        <dbReference type="Google" id="ProtNLM"/>
    </source>
</evidence>
<accession>A0A835KYU3</accession>
<reference evidence="1" key="1">
    <citation type="submission" date="2020-07" db="EMBL/GenBank/DDBJ databases">
        <title>Genome sequence and genetic diversity analysis of an under-domesticated orphan crop, white fonio (Digitaria exilis).</title>
        <authorList>
            <person name="Bennetzen J.L."/>
            <person name="Chen S."/>
            <person name="Ma X."/>
            <person name="Wang X."/>
            <person name="Yssel A.E.J."/>
            <person name="Chaluvadi S.R."/>
            <person name="Johnson M."/>
            <person name="Gangashetty P."/>
            <person name="Hamidou F."/>
            <person name="Sanogo M.D."/>
            <person name="Zwaenepoel A."/>
            <person name="Wallace J."/>
            <person name="Van De Peer Y."/>
            <person name="Van Deynze A."/>
        </authorList>
    </citation>
    <scope>NUCLEOTIDE SEQUENCE</scope>
    <source>
        <tissue evidence="1">Leaves</tissue>
    </source>
</reference>
<organism evidence="1 2">
    <name type="scientific">Digitaria exilis</name>
    <dbReference type="NCBI Taxonomy" id="1010633"/>
    <lineage>
        <taxon>Eukaryota</taxon>
        <taxon>Viridiplantae</taxon>
        <taxon>Streptophyta</taxon>
        <taxon>Embryophyta</taxon>
        <taxon>Tracheophyta</taxon>
        <taxon>Spermatophyta</taxon>
        <taxon>Magnoliopsida</taxon>
        <taxon>Liliopsida</taxon>
        <taxon>Poales</taxon>
        <taxon>Poaceae</taxon>
        <taxon>PACMAD clade</taxon>
        <taxon>Panicoideae</taxon>
        <taxon>Panicodae</taxon>
        <taxon>Paniceae</taxon>
        <taxon>Anthephorinae</taxon>
        <taxon>Digitaria</taxon>
    </lineage>
</organism>
<proteinExistence type="predicted"/>
<sequence>MKIKISVLGSEDWIVWNFEKTRIFSVRSAYRLGLQLETGPDNASSSSRPDGERSMWKKLWSAHIRRANKFHRHLDDHRTCELCRLEPENGFHVVVTCPHAKALREAMRDIWELPKEADLAHSGPDWLLLLLDRFDSQTCANFLMLLWRCWHVRNGVLMAGEKYID</sequence>
<dbReference type="OrthoDB" id="693541at2759"/>
<name>A0A835KYU3_9POAL</name>
<comment type="caution">
    <text evidence="1">The sequence shown here is derived from an EMBL/GenBank/DDBJ whole genome shotgun (WGS) entry which is preliminary data.</text>
</comment>
<keyword evidence="2" id="KW-1185">Reference proteome</keyword>
<dbReference type="EMBL" id="JACEFO010000186">
    <property type="protein sequence ID" value="KAF8779204.1"/>
    <property type="molecule type" value="Genomic_DNA"/>
</dbReference>
<protein>
    <recommendedName>
        <fullName evidence="3">Reverse transcriptase zinc-binding domain-containing protein</fullName>
    </recommendedName>
</protein>
<gene>
    <name evidence="1" type="ORF">HU200_002881</name>
</gene>
<dbReference type="Proteomes" id="UP000636709">
    <property type="component" value="Unassembled WGS sequence"/>
</dbReference>
<evidence type="ECO:0000313" key="1">
    <source>
        <dbReference type="EMBL" id="KAF8779204.1"/>
    </source>
</evidence>